<reference evidence="2" key="1">
    <citation type="submission" date="2017-07" db="EMBL/GenBank/DDBJ databases">
        <title>Taro Niue Genome Assembly and Annotation.</title>
        <authorList>
            <person name="Atibalentja N."/>
            <person name="Keating K."/>
            <person name="Fields C.J."/>
        </authorList>
    </citation>
    <scope>NUCLEOTIDE SEQUENCE</scope>
    <source>
        <strain evidence="2">Niue_2</strain>
        <tissue evidence="2">Leaf</tissue>
    </source>
</reference>
<evidence type="ECO:0000313" key="2">
    <source>
        <dbReference type="EMBL" id="MQM14720.1"/>
    </source>
</evidence>
<dbReference type="Proteomes" id="UP000652761">
    <property type="component" value="Unassembled WGS sequence"/>
</dbReference>
<name>A0A843X7Z6_COLES</name>
<feature type="compositionally biased region" description="Polar residues" evidence="1">
    <location>
        <begin position="1"/>
        <end position="11"/>
    </location>
</feature>
<proteinExistence type="predicted"/>
<organism evidence="2 3">
    <name type="scientific">Colocasia esculenta</name>
    <name type="common">Wild taro</name>
    <name type="synonym">Arum esculentum</name>
    <dbReference type="NCBI Taxonomy" id="4460"/>
    <lineage>
        <taxon>Eukaryota</taxon>
        <taxon>Viridiplantae</taxon>
        <taxon>Streptophyta</taxon>
        <taxon>Embryophyta</taxon>
        <taxon>Tracheophyta</taxon>
        <taxon>Spermatophyta</taxon>
        <taxon>Magnoliopsida</taxon>
        <taxon>Liliopsida</taxon>
        <taxon>Araceae</taxon>
        <taxon>Aroideae</taxon>
        <taxon>Colocasieae</taxon>
        <taxon>Colocasia</taxon>
    </lineage>
</organism>
<sequence length="82" mass="9287">MSSPIQANTKKANLRREISSSTLNQVKEQSQNDKSQEKISNQVVEQSQKDKSHQSTIQSNQVIEQGQKDKFQKEKCQDKAPG</sequence>
<protein>
    <submittedName>
        <fullName evidence="2">Uncharacterized protein</fullName>
    </submittedName>
</protein>
<keyword evidence="3" id="KW-1185">Reference proteome</keyword>
<evidence type="ECO:0000313" key="3">
    <source>
        <dbReference type="Proteomes" id="UP000652761"/>
    </source>
</evidence>
<feature type="region of interest" description="Disordered" evidence="1">
    <location>
        <begin position="1"/>
        <end position="82"/>
    </location>
</feature>
<feature type="compositionally biased region" description="Basic and acidic residues" evidence="1">
    <location>
        <begin position="66"/>
        <end position="82"/>
    </location>
</feature>
<comment type="caution">
    <text evidence="2">The sequence shown here is derived from an EMBL/GenBank/DDBJ whole genome shotgun (WGS) entry which is preliminary data.</text>
</comment>
<gene>
    <name evidence="2" type="ORF">Taro_047655</name>
</gene>
<accession>A0A843X7Z6</accession>
<dbReference type="EMBL" id="NMUH01006203">
    <property type="protein sequence ID" value="MQM14720.1"/>
    <property type="molecule type" value="Genomic_DNA"/>
</dbReference>
<feature type="compositionally biased region" description="Polar residues" evidence="1">
    <location>
        <begin position="19"/>
        <end position="29"/>
    </location>
</feature>
<feature type="compositionally biased region" description="Polar residues" evidence="1">
    <location>
        <begin position="54"/>
        <end position="64"/>
    </location>
</feature>
<dbReference type="AlphaFoldDB" id="A0A843X7Z6"/>
<evidence type="ECO:0000256" key="1">
    <source>
        <dbReference type="SAM" id="MobiDB-lite"/>
    </source>
</evidence>